<protein>
    <recommendedName>
        <fullName evidence="10">Inorganic phosphate cotransporter</fullName>
    </recommendedName>
</protein>
<evidence type="ECO:0000256" key="7">
    <source>
        <dbReference type="SAM" id="Phobius"/>
    </source>
</evidence>
<dbReference type="Gene3D" id="1.20.1250.20">
    <property type="entry name" value="MFS general substrate transporter like domains"/>
    <property type="match status" value="2"/>
</dbReference>
<dbReference type="GO" id="GO:0015293">
    <property type="term" value="F:symporter activity"/>
    <property type="evidence" value="ECO:0007669"/>
    <property type="project" value="UniProtKB-KW"/>
</dbReference>
<dbReference type="InterPro" id="IPR050382">
    <property type="entry name" value="MFS_Na/Anion_cotransporter"/>
</dbReference>
<evidence type="ECO:0000256" key="6">
    <source>
        <dbReference type="ARBA" id="ARBA00023136"/>
    </source>
</evidence>
<keyword evidence="4" id="KW-0769">Symport</keyword>
<keyword evidence="9" id="KW-1185">Reference proteome</keyword>
<feature type="transmembrane region" description="Helical" evidence="7">
    <location>
        <begin position="63"/>
        <end position="82"/>
    </location>
</feature>
<keyword evidence="2" id="KW-0813">Transport</keyword>
<evidence type="ECO:0000256" key="3">
    <source>
        <dbReference type="ARBA" id="ARBA00022692"/>
    </source>
</evidence>
<dbReference type="PANTHER" id="PTHR11662">
    <property type="entry name" value="SOLUTE CARRIER FAMILY 17"/>
    <property type="match status" value="1"/>
</dbReference>
<dbReference type="PANTHER" id="PTHR11662:SF399">
    <property type="entry name" value="FI19708P1-RELATED"/>
    <property type="match status" value="1"/>
</dbReference>
<keyword evidence="5 7" id="KW-1133">Transmembrane helix</keyword>
<evidence type="ECO:0000256" key="1">
    <source>
        <dbReference type="ARBA" id="ARBA00004141"/>
    </source>
</evidence>
<dbReference type="FunFam" id="1.20.1250.20:FF:000003">
    <property type="entry name" value="Solute carrier family 17 member 3"/>
    <property type="match status" value="1"/>
</dbReference>
<feature type="transmembrane region" description="Helical" evidence="7">
    <location>
        <begin position="94"/>
        <end position="113"/>
    </location>
</feature>
<evidence type="ECO:0000313" key="9">
    <source>
        <dbReference type="Proteomes" id="UP001381693"/>
    </source>
</evidence>
<evidence type="ECO:0000256" key="2">
    <source>
        <dbReference type="ARBA" id="ARBA00022448"/>
    </source>
</evidence>
<keyword evidence="3 7" id="KW-0812">Transmembrane</keyword>
<dbReference type="InterPro" id="IPR036259">
    <property type="entry name" value="MFS_trans_sf"/>
</dbReference>
<evidence type="ECO:0008006" key="10">
    <source>
        <dbReference type="Google" id="ProtNLM"/>
    </source>
</evidence>
<evidence type="ECO:0000313" key="8">
    <source>
        <dbReference type="EMBL" id="KAK7079166.1"/>
    </source>
</evidence>
<gene>
    <name evidence="8" type="ORF">SK128_021598</name>
</gene>
<dbReference type="SUPFAM" id="SSF103473">
    <property type="entry name" value="MFS general substrate transporter"/>
    <property type="match status" value="1"/>
</dbReference>
<proteinExistence type="predicted"/>
<accession>A0AAN8XAG8</accession>
<dbReference type="GO" id="GO:0016020">
    <property type="term" value="C:membrane"/>
    <property type="evidence" value="ECO:0007669"/>
    <property type="project" value="UniProtKB-SubCell"/>
</dbReference>
<feature type="transmembrane region" description="Helical" evidence="7">
    <location>
        <begin position="195"/>
        <end position="215"/>
    </location>
</feature>
<dbReference type="Pfam" id="PF07690">
    <property type="entry name" value="MFS_1"/>
    <property type="match status" value="1"/>
</dbReference>
<name>A0AAN8XAG8_HALRR</name>
<reference evidence="8 9" key="1">
    <citation type="submission" date="2023-11" db="EMBL/GenBank/DDBJ databases">
        <title>Halocaridina rubra genome assembly.</title>
        <authorList>
            <person name="Smith C."/>
        </authorList>
    </citation>
    <scope>NUCLEOTIDE SEQUENCE [LARGE SCALE GENOMIC DNA]</scope>
    <source>
        <strain evidence="8">EP-1</strain>
        <tissue evidence="8">Whole</tissue>
    </source>
</reference>
<keyword evidence="6 7" id="KW-0472">Membrane</keyword>
<evidence type="ECO:0000256" key="4">
    <source>
        <dbReference type="ARBA" id="ARBA00022847"/>
    </source>
</evidence>
<feature type="transmembrane region" description="Helical" evidence="7">
    <location>
        <begin position="288"/>
        <end position="314"/>
    </location>
</feature>
<dbReference type="AlphaFoldDB" id="A0AAN8XAG8"/>
<dbReference type="GO" id="GO:0006820">
    <property type="term" value="P:monoatomic anion transport"/>
    <property type="evidence" value="ECO:0007669"/>
    <property type="project" value="TreeGrafter"/>
</dbReference>
<comment type="subcellular location">
    <subcellularLocation>
        <location evidence="1">Membrane</location>
        <topology evidence="1">Multi-pass membrane protein</topology>
    </subcellularLocation>
</comment>
<comment type="caution">
    <text evidence="8">The sequence shown here is derived from an EMBL/GenBank/DDBJ whole genome shotgun (WGS) entry which is preliminary data.</text>
</comment>
<dbReference type="Proteomes" id="UP001381693">
    <property type="component" value="Unassembled WGS sequence"/>
</dbReference>
<feature type="transmembrane region" description="Helical" evidence="7">
    <location>
        <begin position="155"/>
        <end position="175"/>
    </location>
</feature>
<dbReference type="InterPro" id="IPR011701">
    <property type="entry name" value="MFS"/>
</dbReference>
<evidence type="ECO:0000256" key="5">
    <source>
        <dbReference type="ARBA" id="ARBA00022989"/>
    </source>
</evidence>
<dbReference type="EMBL" id="JAXCGZ010007571">
    <property type="protein sequence ID" value="KAK7079166.1"/>
    <property type="molecule type" value="Genomic_DNA"/>
</dbReference>
<organism evidence="8 9">
    <name type="scientific">Halocaridina rubra</name>
    <name type="common">Hawaiian red shrimp</name>
    <dbReference type="NCBI Taxonomy" id="373956"/>
    <lineage>
        <taxon>Eukaryota</taxon>
        <taxon>Metazoa</taxon>
        <taxon>Ecdysozoa</taxon>
        <taxon>Arthropoda</taxon>
        <taxon>Crustacea</taxon>
        <taxon>Multicrustacea</taxon>
        <taxon>Malacostraca</taxon>
        <taxon>Eumalacostraca</taxon>
        <taxon>Eucarida</taxon>
        <taxon>Decapoda</taxon>
        <taxon>Pleocyemata</taxon>
        <taxon>Caridea</taxon>
        <taxon>Atyoidea</taxon>
        <taxon>Atyidae</taxon>
        <taxon>Halocaridina</taxon>
    </lineage>
</organism>
<sequence length="321" mass="35741">MDDRRHIYKLHTHLKFLLKYKKEGGTVVHIYPLTAFQGVTFPSMNCMLATWILPKDRSMFSTIVYSGFQIGTVIGLYATGWLCNFKYLEGWPLPFYTFGGLGIAWAITWYCIIYERPEDHPGIPNAELRQLILNYESRKQAEVLPMPWRGMLTSLTFWAVVASSLGNDYGFFTLLTELPTYLHDVQHFNIENNGALSALPYFLMWIFGLLWAALMDYLTKKETLALVNIRRLSTGVALYGPMIGLIAMCFVNCNAILATSVLCIFGMLNGAVNSGYLCSHQDIAPNLAGTLLGITNTVGALAGIAAPAITSYIIEDKASAC</sequence>
<feature type="transmembrane region" description="Helical" evidence="7">
    <location>
        <begin position="236"/>
        <end position="268"/>
    </location>
</feature>